<evidence type="ECO:0000256" key="3">
    <source>
        <dbReference type="ARBA" id="ARBA00022898"/>
    </source>
</evidence>
<evidence type="ECO:0000256" key="7">
    <source>
        <dbReference type="PIRSR" id="PIRSR600183-50"/>
    </source>
</evidence>
<keyword evidence="2 5" id="KW-0210">Decarboxylase</keyword>
<comment type="function">
    <text evidence="5">Specifically catalyzes the decarboxylation of meso-diaminopimelate (meso-DAP) to L-lysine.</text>
</comment>
<dbReference type="InterPro" id="IPR022644">
    <property type="entry name" value="De-COase2_N"/>
</dbReference>
<evidence type="ECO:0000256" key="8">
    <source>
        <dbReference type="RuleBase" id="RU003738"/>
    </source>
</evidence>
<feature type="binding site" evidence="5">
    <location>
        <begin position="293"/>
        <end position="296"/>
    </location>
    <ligand>
        <name>pyridoxal 5'-phosphate</name>
        <dbReference type="ChEBI" id="CHEBI:597326"/>
    </ligand>
</feature>
<dbReference type="PANTHER" id="PTHR43727:SF2">
    <property type="entry name" value="GROUP IV DECARBOXYLASE"/>
    <property type="match status" value="1"/>
</dbReference>
<evidence type="ECO:0000256" key="1">
    <source>
        <dbReference type="ARBA" id="ARBA00001933"/>
    </source>
</evidence>
<evidence type="ECO:0000256" key="6">
    <source>
        <dbReference type="NCBIfam" id="TIGR01048"/>
    </source>
</evidence>
<comment type="caution">
    <text evidence="10">The sequence shown here is derived from an EMBL/GenBank/DDBJ whole genome shotgun (WGS) entry which is preliminary data.</text>
</comment>
<feature type="binding site" evidence="5">
    <location>
        <position position="393"/>
    </location>
    <ligand>
        <name>substrate</name>
    </ligand>
</feature>
<dbReference type="NCBIfam" id="TIGR01048">
    <property type="entry name" value="lysA"/>
    <property type="match status" value="1"/>
</dbReference>
<comment type="similarity">
    <text evidence="5">Belongs to the Orn/Lys/Arg decarboxylase class-II family. LysA subfamily.</text>
</comment>
<comment type="cofactor">
    <cofactor evidence="1 5 7 8">
        <name>pyridoxal 5'-phosphate</name>
        <dbReference type="ChEBI" id="CHEBI:597326"/>
    </cofactor>
</comment>
<comment type="pathway">
    <text evidence="5 8">Amino-acid biosynthesis; L-lysine biosynthesis via DAP pathway; L-lysine from DL-2,6-diaminopimelate: step 1/1.</text>
</comment>
<dbReference type="InterPro" id="IPR002986">
    <property type="entry name" value="DAP_deCOOHase_LysA"/>
</dbReference>
<keyword evidence="5 8" id="KW-0457">Lysine biosynthesis</keyword>
<dbReference type="SUPFAM" id="SSF51419">
    <property type="entry name" value="PLP-binding barrel"/>
    <property type="match status" value="1"/>
</dbReference>
<dbReference type="SUPFAM" id="SSF50621">
    <property type="entry name" value="Alanine racemase C-terminal domain-like"/>
    <property type="match status" value="1"/>
</dbReference>
<dbReference type="InterPro" id="IPR000183">
    <property type="entry name" value="Orn/DAP/Arg_de-COase"/>
</dbReference>
<dbReference type="HAMAP" id="MF_02120">
    <property type="entry name" value="LysA"/>
    <property type="match status" value="1"/>
</dbReference>
<feature type="active site" description="Proton donor" evidence="7">
    <location>
        <position position="364"/>
    </location>
</feature>
<dbReference type="PRINTS" id="PR01179">
    <property type="entry name" value="ODADCRBXLASE"/>
</dbReference>
<reference evidence="10" key="1">
    <citation type="submission" date="2020-10" db="EMBL/GenBank/DDBJ databases">
        <authorList>
            <person name="Gilroy R."/>
        </authorList>
    </citation>
    <scope>NUCLEOTIDE SEQUENCE</scope>
    <source>
        <strain evidence="10">CHK191-8634</strain>
    </source>
</reference>
<feature type="binding site" evidence="5">
    <location>
        <position position="251"/>
    </location>
    <ligand>
        <name>pyridoxal 5'-phosphate</name>
        <dbReference type="ChEBI" id="CHEBI:597326"/>
    </ligand>
</feature>
<comment type="catalytic activity">
    <reaction evidence="5 8">
        <text>meso-2,6-diaminopimelate + H(+) = L-lysine + CO2</text>
        <dbReference type="Rhea" id="RHEA:15101"/>
        <dbReference type="ChEBI" id="CHEBI:15378"/>
        <dbReference type="ChEBI" id="CHEBI:16526"/>
        <dbReference type="ChEBI" id="CHEBI:32551"/>
        <dbReference type="ChEBI" id="CHEBI:57791"/>
        <dbReference type="EC" id="4.1.1.20"/>
    </reaction>
</comment>
<feature type="modified residue" description="N6-(pyridoxal phosphate)lysine" evidence="5 7">
    <location>
        <position position="70"/>
    </location>
</feature>
<reference evidence="10" key="2">
    <citation type="journal article" date="2021" name="PeerJ">
        <title>Extensive microbial diversity within the chicken gut microbiome revealed by metagenomics and culture.</title>
        <authorList>
            <person name="Gilroy R."/>
            <person name="Ravi A."/>
            <person name="Getino M."/>
            <person name="Pursley I."/>
            <person name="Horton D.L."/>
            <person name="Alikhan N.F."/>
            <person name="Baker D."/>
            <person name="Gharbi K."/>
            <person name="Hall N."/>
            <person name="Watson M."/>
            <person name="Adriaenssens E.M."/>
            <person name="Foster-Nyarko E."/>
            <person name="Jarju S."/>
            <person name="Secka A."/>
            <person name="Antonio M."/>
            <person name="Oren A."/>
            <person name="Chaudhuri R.R."/>
            <person name="La Ragione R."/>
            <person name="Hildebrand F."/>
            <person name="Pallen M.J."/>
        </authorList>
    </citation>
    <scope>NUCLEOTIDE SEQUENCE</scope>
    <source>
        <strain evidence="10">CHK191-8634</strain>
    </source>
</reference>
<dbReference type="FunFam" id="3.20.20.10:FF:000003">
    <property type="entry name" value="Diaminopimelate decarboxylase"/>
    <property type="match status" value="1"/>
</dbReference>
<dbReference type="EMBL" id="DVMR01000063">
    <property type="protein sequence ID" value="HIU44326.1"/>
    <property type="molecule type" value="Genomic_DNA"/>
</dbReference>
<dbReference type="GO" id="GO:0009089">
    <property type="term" value="P:lysine biosynthetic process via diaminopimelate"/>
    <property type="evidence" value="ECO:0007669"/>
    <property type="project" value="UniProtKB-UniRule"/>
</dbReference>
<dbReference type="PANTHER" id="PTHR43727">
    <property type="entry name" value="DIAMINOPIMELATE DECARBOXYLASE"/>
    <property type="match status" value="1"/>
</dbReference>
<dbReference type="CDD" id="cd06828">
    <property type="entry name" value="PLPDE_III_DapDC"/>
    <property type="match status" value="1"/>
</dbReference>
<dbReference type="Gene3D" id="2.40.37.10">
    <property type="entry name" value="Lyase, Ornithine Decarboxylase, Chain A, domain 1"/>
    <property type="match status" value="1"/>
</dbReference>
<dbReference type="Pfam" id="PF02784">
    <property type="entry name" value="Orn_Arg_deC_N"/>
    <property type="match status" value="1"/>
</dbReference>
<feature type="binding site" evidence="5">
    <location>
        <position position="296"/>
    </location>
    <ligand>
        <name>substrate</name>
    </ligand>
</feature>
<feature type="binding site" evidence="5">
    <location>
        <position position="365"/>
    </location>
    <ligand>
        <name>substrate</name>
    </ligand>
</feature>
<sequence length="435" mass="47599">MKDSLFSEHFSISGQGHLTLDGLDLVAAAQEFGTPAYVISEAAVRQQCRAYMQTMKRVFGENFKVSYASKALCARFIYPIIQSEGLHADVVSDGELYTALKAGFPASNLHFHGNNKSDAELRQAVECGIGAVVIDCLDEIERLNAICVEKERQMPVLLRVKPGVDAHTHEFISTGHNDCKFGFGIEDGQVYEAARLLRACRGLDFCGLHCHIGSQVFLKEPFGVAADVMIRLLAELRRDGYNLRELILGGGFGVKYMPEDKPVPVSEMVEYLGKAVRESCQKYDTPVPEIVIEPGRSIVSAAGVTLYTVGSVKPVPGARTYVAIDGGMPDNPRFALYQACYDACIANKAAQAKTDVVTIAGKCCESGDLLGRDMKLQPAQRGDFLCVFSTGAYTYSMASNYNRLPRPPIVLVSGGRGRVVVRRESYEDLVRNDLQ</sequence>
<dbReference type="EC" id="4.1.1.20" evidence="5 6"/>
<dbReference type="PRINTS" id="PR01181">
    <property type="entry name" value="DAPDCRBXLASE"/>
</dbReference>
<name>A0A9D1LM11_9CLOT</name>
<evidence type="ECO:0000313" key="11">
    <source>
        <dbReference type="Proteomes" id="UP000824073"/>
    </source>
</evidence>
<proteinExistence type="inferred from homology"/>
<dbReference type="InterPro" id="IPR029066">
    <property type="entry name" value="PLP-binding_barrel"/>
</dbReference>
<keyword evidence="4 5" id="KW-0456">Lyase</keyword>
<comment type="subunit">
    <text evidence="5">Homodimer.</text>
</comment>
<feature type="domain" description="Orn/DAP/Arg decarboxylase 2 N-terminal" evidence="9">
    <location>
        <begin position="48"/>
        <end position="300"/>
    </location>
</feature>
<evidence type="ECO:0000256" key="5">
    <source>
        <dbReference type="HAMAP-Rule" id="MF_02120"/>
    </source>
</evidence>
<organism evidence="10 11">
    <name type="scientific">Candidatus Ventrousia excrementavium</name>
    <dbReference type="NCBI Taxonomy" id="2840961"/>
    <lineage>
        <taxon>Bacteria</taxon>
        <taxon>Bacillati</taxon>
        <taxon>Bacillota</taxon>
        <taxon>Clostridia</taxon>
        <taxon>Eubacteriales</taxon>
        <taxon>Clostridiaceae</taxon>
        <taxon>Clostridiaceae incertae sedis</taxon>
        <taxon>Candidatus Ventrousia</taxon>
    </lineage>
</organism>
<feature type="binding site" evidence="5">
    <location>
        <position position="333"/>
    </location>
    <ligand>
        <name>substrate</name>
    </ligand>
</feature>
<dbReference type="Proteomes" id="UP000824073">
    <property type="component" value="Unassembled WGS sequence"/>
</dbReference>
<feature type="binding site" evidence="5">
    <location>
        <position position="393"/>
    </location>
    <ligand>
        <name>pyridoxal 5'-phosphate</name>
        <dbReference type="ChEBI" id="CHEBI:597326"/>
    </ligand>
</feature>
<protein>
    <recommendedName>
        <fullName evidence="5 6">Diaminopimelate decarboxylase</fullName>
        <shortName evidence="5">DAP decarboxylase</shortName>
        <shortName evidence="5">DAPDC</shortName>
        <ecNumber evidence="5 6">4.1.1.20</ecNumber>
    </recommendedName>
</protein>
<evidence type="ECO:0000256" key="2">
    <source>
        <dbReference type="ARBA" id="ARBA00022793"/>
    </source>
</evidence>
<dbReference type="GO" id="GO:0030170">
    <property type="term" value="F:pyridoxal phosphate binding"/>
    <property type="evidence" value="ECO:0007669"/>
    <property type="project" value="UniProtKB-UniRule"/>
</dbReference>
<dbReference type="Gene3D" id="3.20.20.10">
    <property type="entry name" value="Alanine racemase"/>
    <property type="match status" value="1"/>
</dbReference>
<keyword evidence="3 5" id="KW-0663">Pyridoxal phosphate</keyword>
<evidence type="ECO:0000313" key="10">
    <source>
        <dbReference type="EMBL" id="HIU44326.1"/>
    </source>
</evidence>
<dbReference type="InterPro" id="IPR009006">
    <property type="entry name" value="Ala_racemase/Decarboxylase_C"/>
</dbReference>
<evidence type="ECO:0000259" key="9">
    <source>
        <dbReference type="Pfam" id="PF02784"/>
    </source>
</evidence>
<dbReference type="GO" id="GO:0008836">
    <property type="term" value="F:diaminopimelate decarboxylase activity"/>
    <property type="evidence" value="ECO:0007669"/>
    <property type="project" value="UniProtKB-UniRule"/>
</dbReference>
<keyword evidence="5" id="KW-0028">Amino-acid biosynthesis</keyword>
<gene>
    <name evidence="5 10" type="primary">lysA</name>
    <name evidence="10" type="ORF">IAB67_08540</name>
</gene>
<dbReference type="AlphaFoldDB" id="A0A9D1LM11"/>
<feature type="binding site" evidence="5">
    <location>
        <position position="337"/>
    </location>
    <ligand>
        <name>substrate</name>
    </ligand>
</feature>
<evidence type="ECO:0000256" key="4">
    <source>
        <dbReference type="ARBA" id="ARBA00023239"/>
    </source>
</evidence>
<accession>A0A9D1LM11</accession>